<dbReference type="Gene3D" id="1.10.238.10">
    <property type="entry name" value="EF-hand"/>
    <property type="match status" value="1"/>
</dbReference>
<organism evidence="1 2">
    <name type="scientific">Elliptochloris bilobata</name>
    <dbReference type="NCBI Taxonomy" id="381761"/>
    <lineage>
        <taxon>Eukaryota</taxon>
        <taxon>Viridiplantae</taxon>
        <taxon>Chlorophyta</taxon>
        <taxon>core chlorophytes</taxon>
        <taxon>Trebouxiophyceae</taxon>
        <taxon>Trebouxiophyceae incertae sedis</taxon>
        <taxon>Elliptochloris clade</taxon>
        <taxon>Elliptochloris</taxon>
    </lineage>
</organism>
<dbReference type="AlphaFoldDB" id="A0AAW1QHT7"/>
<accession>A0AAW1QHT7</accession>
<dbReference type="SUPFAM" id="SSF47473">
    <property type="entry name" value="EF-hand"/>
    <property type="match status" value="1"/>
</dbReference>
<comment type="caution">
    <text evidence="1">The sequence shown here is derived from an EMBL/GenBank/DDBJ whole genome shotgun (WGS) entry which is preliminary data.</text>
</comment>
<evidence type="ECO:0008006" key="3">
    <source>
        <dbReference type="Google" id="ProtNLM"/>
    </source>
</evidence>
<name>A0AAW1QHT7_9CHLO</name>
<keyword evidence="2" id="KW-1185">Reference proteome</keyword>
<reference evidence="1 2" key="1">
    <citation type="journal article" date="2024" name="Nat. Commun.">
        <title>Phylogenomics reveals the evolutionary origins of lichenization in chlorophyte algae.</title>
        <authorList>
            <person name="Puginier C."/>
            <person name="Libourel C."/>
            <person name="Otte J."/>
            <person name="Skaloud P."/>
            <person name="Haon M."/>
            <person name="Grisel S."/>
            <person name="Petersen M."/>
            <person name="Berrin J.G."/>
            <person name="Delaux P.M."/>
            <person name="Dal Grande F."/>
            <person name="Keller J."/>
        </authorList>
    </citation>
    <scope>NUCLEOTIDE SEQUENCE [LARGE SCALE GENOMIC DNA]</scope>
    <source>
        <strain evidence="1 2">SAG 245.80</strain>
    </source>
</reference>
<protein>
    <recommendedName>
        <fullName evidence="3">Calmodulin</fullName>
    </recommendedName>
</protein>
<evidence type="ECO:0000313" key="1">
    <source>
        <dbReference type="EMBL" id="KAK9820987.1"/>
    </source>
</evidence>
<proteinExistence type="predicted"/>
<sequence length="138" mass="14729">MGYSPSAACTKSLVDELQGTSGGRPCSVPLDKLHKALVKWAAEHRRALLRDDFGCLVSAFRALDPAGRGFLEPTELRAALGAGALTAAELTDLIRRSDCCKADITSAASDDIDGRIYYEDFASLLADDGLELMAAKYC</sequence>
<evidence type="ECO:0000313" key="2">
    <source>
        <dbReference type="Proteomes" id="UP001445335"/>
    </source>
</evidence>
<gene>
    <name evidence="1" type="ORF">WJX81_002016</name>
</gene>
<dbReference type="EMBL" id="JALJOU010000109">
    <property type="protein sequence ID" value="KAK9820987.1"/>
    <property type="molecule type" value="Genomic_DNA"/>
</dbReference>
<dbReference type="Proteomes" id="UP001445335">
    <property type="component" value="Unassembled WGS sequence"/>
</dbReference>
<dbReference type="InterPro" id="IPR011992">
    <property type="entry name" value="EF-hand-dom_pair"/>
</dbReference>